<dbReference type="AlphaFoldDB" id="A0A7W7Z2U7"/>
<evidence type="ECO:0000313" key="6">
    <source>
        <dbReference type="EMBL" id="MBB5046632.1"/>
    </source>
</evidence>
<evidence type="ECO:0000256" key="3">
    <source>
        <dbReference type="ARBA" id="ARBA00023004"/>
    </source>
</evidence>
<dbReference type="PANTHER" id="PTHR19359:SF95">
    <property type="entry name" value="CYTOCHROME B5 TYPE B"/>
    <property type="match status" value="1"/>
</dbReference>
<evidence type="ECO:0000259" key="5">
    <source>
        <dbReference type="PROSITE" id="PS50255"/>
    </source>
</evidence>
<evidence type="ECO:0000256" key="2">
    <source>
        <dbReference type="ARBA" id="ARBA00022723"/>
    </source>
</evidence>
<dbReference type="InterPro" id="IPR036400">
    <property type="entry name" value="Cyt_B5-like_heme/steroid_sf"/>
</dbReference>
<dbReference type="GO" id="GO:0046872">
    <property type="term" value="F:metal ion binding"/>
    <property type="evidence" value="ECO:0007669"/>
    <property type="project" value="UniProtKB-KW"/>
</dbReference>
<dbReference type="RefSeq" id="WP_184255733.1">
    <property type="nucleotide sequence ID" value="NZ_JACHIH010000005.1"/>
</dbReference>
<dbReference type="Gene3D" id="3.10.120.10">
    <property type="entry name" value="Cytochrome b5-like heme/steroid binding domain"/>
    <property type="match status" value="1"/>
</dbReference>
<dbReference type="PANTHER" id="PTHR19359">
    <property type="entry name" value="CYTOCHROME B5"/>
    <property type="match status" value="1"/>
</dbReference>
<evidence type="ECO:0000256" key="4">
    <source>
        <dbReference type="ARBA" id="ARBA00038168"/>
    </source>
</evidence>
<evidence type="ECO:0000313" key="7">
    <source>
        <dbReference type="Proteomes" id="UP000542353"/>
    </source>
</evidence>
<keyword evidence="2" id="KW-0479">Metal-binding</keyword>
<gene>
    <name evidence="6" type="ORF">HNR60_001380</name>
</gene>
<comment type="caution">
    <text evidence="6">The sequence shown here is derived from an EMBL/GenBank/DDBJ whole genome shotgun (WGS) entry which is preliminary data.</text>
</comment>
<reference evidence="6 7" key="1">
    <citation type="submission" date="2020-08" db="EMBL/GenBank/DDBJ databases">
        <title>Genomic Encyclopedia of Type Strains, Phase IV (KMG-IV): sequencing the most valuable type-strain genomes for metagenomic binning, comparative biology and taxonomic classification.</title>
        <authorList>
            <person name="Goeker M."/>
        </authorList>
    </citation>
    <scope>NUCLEOTIDE SEQUENCE [LARGE SCALE GENOMIC DNA]</scope>
    <source>
        <strain evidence="6 7">DSM 12706</strain>
    </source>
</reference>
<keyword evidence="3" id="KW-0408">Iron</keyword>
<dbReference type="InterPro" id="IPR001199">
    <property type="entry name" value="Cyt_B5-like_heme/steroid-bd"/>
</dbReference>
<organism evidence="6 7">
    <name type="scientific">Rhodopseudomonas rhenobacensis</name>
    <dbReference type="NCBI Taxonomy" id="87461"/>
    <lineage>
        <taxon>Bacteria</taxon>
        <taxon>Pseudomonadati</taxon>
        <taxon>Pseudomonadota</taxon>
        <taxon>Alphaproteobacteria</taxon>
        <taxon>Hyphomicrobiales</taxon>
        <taxon>Nitrobacteraceae</taxon>
        <taxon>Rhodopseudomonas</taxon>
    </lineage>
</organism>
<keyword evidence="1" id="KW-0349">Heme</keyword>
<dbReference type="GO" id="GO:0020037">
    <property type="term" value="F:heme binding"/>
    <property type="evidence" value="ECO:0007669"/>
    <property type="project" value="TreeGrafter"/>
</dbReference>
<protein>
    <submittedName>
        <fullName evidence="6">Cytochrome b involved in lipid metabolism</fullName>
    </submittedName>
</protein>
<dbReference type="Pfam" id="PF00173">
    <property type="entry name" value="Cyt-b5"/>
    <property type="match status" value="1"/>
</dbReference>
<proteinExistence type="inferred from homology"/>
<dbReference type="SUPFAM" id="SSF55856">
    <property type="entry name" value="Cytochrome b5-like heme/steroid binding domain"/>
    <property type="match status" value="1"/>
</dbReference>
<keyword evidence="7" id="KW-1185">Reference proteome</keyword>
<dbReference type="Proteomes" id="UP000542353">
    <property type="component" value="Unassembled WGS sequence"/>
</dbReference>
<comment type="similarity">
    <text evidence="4">Belongs to the cytochrome b5 family.</text>
</comment>
<name>A0A7W7Z2U7_9BRAD</name>
<dbReference type="GO" id="GO:0016020">
    <property type="term" value="C:membrane"/>
    <property type="evidence" value="ECO:0007669"/>
    <property type="project" value="TreeGrafter"/>
</dbReference>
<dbReference type="InterPro" id="IPR050668">
    <property type="entry name" value="Cytochrome_b5"/>
</dbReference>
<accession>A0A7W7Z2U7</accession>
<dbReference type="EMBL" id="JACHIH010000005">
    <property type="protein sequence ID" value="MBB5046632.1"/>
    <property type="molecule type" value="Genomic_DNA"/>
</dbReference>
<evidence type="ECO:0000256" key="1">
    <source>
        <dbReference type="ARBA" id="ARBA00022617"/>
    </source>
</evidence>
<feature type="domain" description="Cytochrome b5 heme-binding" evidence="5">
    <location>
        <begin position="39"/>
        <end position="119"/>
    </location>
</feature>
<dbReference type="SMART" id="SM01117">
    <property type="entry name" value="Cyt-b5"/>
    <property type="match status" value="1"/>
</dbReference>
<dbReference type="PROSITE" id="PS50255">
    <property type="entry name" value="CYTOCHROME_B5_2"/>
    <property type="match status" value="1"/>
</dbReference>
<sequence length="122" mass="13616">MMRKLFIATTATFWAMVFAFWGGSLWSPDAEPPLAAAPDRAIAAAELAKHATPETCWMAIRGDVYDLAAYLPDHPSRPQIIEPWCGKDATEAYTTKTKNRPHSKEADALLPKYRIGRLSPER</sequence>